<reference evidence="1 2" key="1">
    <citation type="journal article" date="2021" name="Hortic Res">
        <title>Chromosome-scale assembly of the Dendrobium chrysotoxum genome enhances the understanding of orchid evolution.</title>
        <authorList>
            <person name="Zhang Y."/>
            <person name="Zhang G.Q."/>
            <person name="Zhang D."/>
            <person name="Liu X.D."/>
            <person name="Xu X.Y."/>
            <person name="Sun W.H."/>
            <person name="Yu X."/>
            <person name="Zhu X."/>
            <person name="Wang Z.W."/>
            <person name="Zhao X."/>
            <person name="Zhong W.Y."/>
            <person name="Chen H."/>
            <person name="Yin W.L."/>
            <person name="Huang T."/>
            <person name="Niu S.C."/>
            <person name="Liu Z.J."/>
        </authorList>
    </citation>
    <scope>NUCLEOTIDE SEQUENCE [LARGE SCALE GENOMIC DNA]</scope>
    <source>
        <strain evidence="1">Lindl</strain>
    </source>
</reference>
<protein>
    <submittedName>
        <fullName evidence="1">Uncharacterized protein</fullName>
    </submittedName>
</protein>
<dbReference type="EMBL" id="JAGFBR010000019">
    <property type="protein sequence ID" value="KAH0448848.1"/>
    <property type="molecule type" value="Genomic_DNA"/>
</dbReference>
<comment type="caution">
    <text evidence="1">The sequence shown here is derived from an EMBL/GenBank/DDBJ whole genome shotgun (WGS) entry which is preliminary data.</text>
</comment>
<evidence type="ECO:0000313" key="1">
    <source>
        <dbReference type="EMBL" id="KAH0448848.1"/>
    </source>
</evidence>
<name>A0AAV7FZL1_DENCH</name>
<accession>A0AAV7FZL1</accession>
<gene>
    <name evidence="1" type="ORF">IEQ34_022648</name>
</gene>
<proteinExistence type="predicted"/>
<dbReference type="Proteomes" id="UP000775213">
    <property type="component" value="Unassembled WGS sequence"/>
</dbReference>
<keyword evidence="2" id="KW-1185">Reference proteome</keyword>
<sequence length="127" mass="14411">MDKQCQYNAQSRDNRIDISLGVGNSSTFWATSLFSKVSHICNFEALKDWFETRIATEDGCWFLSLIGLELYKCPKNCPKLISLGEVHTTSNCRLRLSDLIIRDLSVLLIDALRSITSLGWLITMGNY</sequence>
<evidence type="ECO:0000313" key="2">
    <source>
        <dbReference type="Proteomes" id="UP000775213"/>
    </source>
</evidence>
<dbReference type="AlphaFoldDB" id="A0AAV7FZL1"/>
<organism evidence="1 2">
    <name type="scientific">Dendrobium chrysotoxum</name>
    <name type="common">Orchid</name>
    <dbReference type="NCBI Taxonomy" id="161865"/>
    <lineage>
        <taxon>Eukaryota</taxon>
        <taxon>Viridiplantae</taxon>
        <taxon>Streptophyta</taxon>
        <taxon>Embryophyta</taxon>
        <taxon>Tracheophyta</taxon>
        <taxon>Spermatophyta</taxon>
        <taxon>Magnoliopsida</taxon>
        <taxon>Liliopsida</taxon>
        <taxon>Asparagales</taxon>
        <taxon>Orchidaceae</taxon>
        <taxon>Epidendroideae</taxon>
        <taxon>Malaxideae</taxon>
        <taxon>Dendrobiinae</taxon>
        <taxon>Dendrobium</taxon>
    </lineage>
</organism>